<evidence type="ECO:0000256" key="1">
    <source>
        <dbReference type="SAM" id="MobiDB-lite"/>
    </source>
</evidence>
<evidence type="ECO:0000313" key="5">
    <source>
        <dbReference type="Proteomes" id="UP000184476"/>
    </source>
</evidence>
<dbReference type="Gene3D" id="3.40.33.10">
    <property type="entry name" value="CAP"/>
    <property type="match status" value="1"/>
</dbReference>
<sequence length="236" mass="26912">MRKLFLPILLIILVGVACTPQIEEEKTAAKPLKSTKTSIQSTPSNEKKELPKNTPAVQISQKQQQEKKNQKNNEVSVDKQQSPKKQMKIKQSNTDKKKMDKHYTNSQQMETFETKVVMLVNQERTKRGLPPLKKSSKVSTLAELKSKDMLHHHYFSHQSPTFGSSFHLLKQKEVSYLAAGENIATGQKTPASVMESWMNSEGHRANILNKDFTHIGVGYVKEGSSRTYWTQIFIKR</sequence>
<feature type="compositionally biased region" description="Polar residues" evidence="1">
    <location>
        <begin position="34"/>
        <end position="44"/>
    </location>
</feature>
<protein>
    <submittedName>
        <fullName evidence="4">Uncharacterized protein, YkwD family</fullName>
    </submittedName>
</protein>
<organism evidence="4 5">
    <name type="scientific">Seinonella peptonophila</name>
    <dbReference type="NCBI Taxonomy" id="112248"/>
    <lineage>
        <taxon>Bacteria</taxon>
        <taxon>Bacillati</taxon>
        <taxon>Bacillota</taxon>
        <taxon>Bacilli</taxon>
        <taxon>Bacillales</taxon>
        <taxon>Thermoactinomycetaceae</taxon>
        <taxon>Seinonella</taxon>
    </lineage>
</organism>
<dbReference type="CDD" id="cd05379">
    <property type="entry name" value="CAP_bacterial"/>
    <property type="match status" value="1"/>
</dbReference>
<keyword evidence="5" id="KW-1185">Reference proteome</keyword>
<dbReference type="EMBL" id="FQVL01000021">
    <property type="protein sequence ID" value="SHF40073.1"/>
    <property type="molecule type" value="Genomic_DNA"/>
</dbReference>
<dbReference type="NCBIfam" id="TIGR02909">
    <property type="entry name" value="spore_YkwD"/>
    <property type="match status" value="1"/>
</dbReference>
<proteinExistence type="predicted"/>
<keyword evidence="2" id="KW-0732">Signal</keyword>
<feature type="region of interest" description="Disordered" evidence="1">
    <location>
        <begin position="28"/>
        <end position="104"/>
    </location>
</feature>
<dbReference type="RefSeq" id="WP_073158355.1">
    <property type="nucleotide sequence ID" value="NZ_FQVL01000021.1"/>
</dbReference>
<dbReference type="PROSITE" id="PS51257">
    <property type="entry name" value="PROKAR_LIPOPROTEIN"/>
    <property type="match status" value="1"/>
</dbReference>
<feature type="domain" description="SCP" evidence="3">
    <location>
        <begin position="119"/>
        <end position="233"/>
    </location>
</feature>
<dbReference type="PANTHER" id="PTHR31157">
    <property type="entry name" value="SCP DOMAIN-CONTAINING PROTEIN"/>
    <property type="match status" value="1"/>
</dbReference>
<evidence type="ECO:0000256" key="2">
    <source>
        <dbReference type="SAM" id="SignalP"/>
    </source>
</evidence>
<feature type="compositionally biased region" description="Polar residues" evidence="1">
    <location>
        <begin position="78"/>
        <end position="92"/>
    </location>
</feature>
<name>A0A1M5BC16_9BACL</name>
<dbReference type="InterPro" id="IPR014258">
    <property type="entry name" value="CAP_domain_YkwD-like"/>
</dbReference>
<evidence type="ECO:0000313" key="4">
    <source>
        <dbReference type="EMBL" id="SHF40073.1"/>
    </source>
</evidence>
<dbReference type="AlphaFoldDB" id="A0A1M5BC16"/>
<accession>A0A1M5BC16</accession>
<feature type="signal peptide" evidence="2">
    <location>
        <begin position="1"/>
        <end position="19"/>
    </location>
</feature>
<dbReference type="InterPro" id="IPR035940">
    <property type="entry name" value="CAP_sf"/>
</dbReference>
<reference evidence="4 5" key="1">
    <citation type="submission" date="2016-11" db="EMBL/GenBank/DDBJ databases">
        <authorList>
            <person name="Jaros S."/>
            <person name="Januszkiewicz K."/>
            <person name="Wedrychowicz H."/>
        </authorList>
    </citation>
    <scope>NUCLEOTIDE SEQUENCE [LARGE SCALE GENOMIC DNA]</scope>
    <source>
        <strain evidence="4 5">DSM 44666</strain>
    </source>
</reference>
<gene>
    <name evidence="4" type="ORF">SAMN05444392_1216</name>
</gene>
<dbReference type="STRING" id="112248.SAMN05444392_1216"/>
<evidence type="ECO:0000259" key="3">
    <source>
        <dbReference type="Pfam" id="PF00188"/>
    </source>
</evidence>
<dbReference type="SUPFAM" id="SSF55797">
    <property type="entry name" value="PR-1-like"/>
    <property type="match status" value="1"/>
</dbReference>
<feature type="compositionally biased region" description="Basic and acidic residues" evidence="1">
    <location>
        <begin position="93"/>
        <end position="103"/>
    </location>
</feature>
<dbReference type="Proteomes" id="UP000184476">
    <property type="component" value="Unassembled WGS sequence"/>
</dbReference>
<dbReference type="PANTHER" id="PTHR31157:SF1">
    <property type="entry name" value="SCP DOMAIN-CONTAINING PROTEIN"/>
    <property type="match status" value="1"/>
</dbReference>
<feature type="chain" id="PRO_5039026953" evidence="2">
    <location>
        <begin position="20"/>
        <end position="236"/>
    </location>
</feature>
<dbReference type="InterPro" id="IPR014044">
    <property type="entry name" value="CAP_dom"/>
</dbReference>
<dbReference type="Pfam" id="PF00188">
    <property type="entry name" value="CAP"/>
    <property type="match status" value="1"/>
</dbReference>